<feature type="transmembrane region" description="Helical" evidence="2">
    <location>
        <begin position="157"/>
        <end position="182"/>
    </location>
</feature>
<evidence type="ECO:0000313" key="4">
    <source>
        <dbReference type="Proteomes" id="UP001447188"/>
    </source>
</evidence>
<feature type="region of interest" description="Disordered" evidence="1">
    <location>
        <begin position="1"/>
        <end position="21"/>
    </location>
</feature>
<reference evidence="3 4" key="1">
    <citation type="submission" date="2024-02" db="EMBL/GenBank/DDBJ databases">
        <title>Discinaceae phylogenomics.</title>
        <authorList>
            <person name="Dirks A.C."/>
            <person name="James T.Y."/>
        </authorList>
    </citation>
    <scope>NUCLEOTIDE SEQUENCE [LARGE SCALE GENOMIC DNA]</scope>
    <source>
        <strain evidence="3 4">ACD0624</strain>
    </source>
</reference>
<evidence type="ECO:0000256" key="1">
    <source>
        <dbReference type="SAM" id="MobiDB-lite"/>
    </source>
</evidence>
<evidence type="ECO:0008006" key="5">
    <source>
        <dbReference type="Google" id="ProtNLM"/>
    </source>
</evidence>
<accession>A0ABR3G9R0</accession>
<evidence type="ECO:0000313" key="3">
    <source>
        <dbReference type="EMBL" id="KAL0632694.1"/>
    </source>
</evidence>
<keyword evidence="2" id="KW-0812">Transmembrane</keyword>
<proteinExistence type="predicted"/>
<dbReference type="Proteomes" id="UP001447188">
    <property type="component" value="Unassembled WGS sequence"/>
</dbReference>
<feature type="transmembrane region" description="Helical" evidence="2">
    <location>
        <begin position="30"/>
        <end position="50"/>
    </location>
</feature>
<organism evidence="3 4">
    <name type="scientific">Discina gigas</name>
    <dbReference type="NCBI Taxonomy" id="1032678"/>
    <lineage>
        <taxon>Eukaryota</taxon>
        <taxon>Fungi</taxon>
        <taxon>Dikarya</taxon>
        <taxon>Ascomycota</taxon>
        <taxon>Pezizomycotina</taxon>
        <taxon>Pezizomycetes</taxon>
        <taxon>Pezizales</taxon>
        <taxon>Discinaceae</taxon>
        <taxon>Discina</taxon>
    </lineage>
</organism>
<gene>
    <name evidence="3" type="ORF">Q9L58_008415</name>
</gene>
<keyword evidence="4" id="KW-1185">Reference proteome</keyword>
<sequence length="564" mass="62404">MSQKSEESSLLLPPTTDGPQSVASTRWIDILGWHIWTVLSVSGTSVLLWLNFSEYFIGTEIGTSPQQSANYLGALQLVIKLHELTIVASIFCITQQWIVRDLLGRGTLLGLLGAESAMSAPSFIISDGFLIALRYGFQGIFTRPRQGNDSGPARGVFRLTIFTLCGCILSALAGPASGVLMIPRFGWHSDSRRDFIDSNLPAGWPNILIGTDNTRVELSAAAPFLDPWETNVFSLPKLFVIGGLDYWRDMMVELSREIANLDPVETTSQHGFTDHFGRTFMNTTSYDRRALDGNWTGGTKITCSMKDRFLLAKVSGRASSEMVKSVTNMQAIDAFVTCRSREKIVCSKTAVLSGNHTELDWCYMSVNRDNSTLDVLRPSQNLLMASNSADIRNIPPKIWITEGPRIENNSHYSESIEIVIERSHVDPEHIGLGSPSLTVCSFSAAIVSGIATSFGTFYTGENFEYFNHIVLPDGGIAEPRKFLFHENWLDRAYAYSHKSWQANISMEYPDTFLYSLGVDTDIRFVTDIKEPDSLVLKVPMVGFVFATAFVMSSLDGGPGSRKIT</sequence>
<name>A0ABR3G9R0_9PEZI</name>
<evidence type="ECO:0000256" key="2">
    <source>
        <dbReference type="SAM" id="Phobius"/>
    </source>
</evidence>
<comment type="caution">
    <text evidence="3">The sequence shown here is derived from an EMBL/GenBank/DDBJ whole genome shotgun (WGS) entry which is preliminary data.</text>
</comment>
<protein>
    <recommendedName>
        <fullName evidence="5">NADH-plastoquinone oxidoreductase subunit 5</fullName>
    </recommendedName>
</protein>
<dbReference type="EMBL" id="JBBBZM010000156">
    <property type="protein sequence ID" value="KAL0632694.1"/>
    <property type="molecule type" value="Genomic_DNA"/>
</dbReference>
<keyword evidence="2" id="KW-1133">Transmembrane helix</keyword>
<keyword evidence="2" id="KW-0472">Membrane</keyword>